<sequence>MLVENIVEPKAGGIQNALEMFATAIGWIWICRNLIPVNLWQSLLFFQSFANFSLNFHGRFPQKFDEFEGNDGELFASAEYDDDDKEADAIWEAIDKRMDSRRKDRRESRLKEEIEKYCASNPKITEQFADWKRKLQTLSHQEWESVPEIGDYSLRNKKKRFESFVPILDTLLEKAKQEKEHVTALAH</sequence>
<dbReference type="EMBL" id="CM044707">
    <property type="protein sequence ID" value="KAI5654314.1"/>
    <property type="molecule type" value="Genomic_DNA"/>
</dbReference>
<dbReference type="Proteomes" id="UP001060085">
    <property type="component" value="Linkage Group LG07"/>
</dbReference>
<organism evidence="1 2">
    <name type="scientific">Catharanthus roseus</name>
    <name type="common">Madagascar periwinkle</name>
    <name type="synonym">Vinca rosea</name>
    <dbReference type="NCBI Taxonomy" id="4058"/>
    <lineage>
        <taxon>Eukaryota</taxon>
        <taxon>Viridiplantae</taxon>
        <taxon>Streptophyta</taxon>
        <taxon>Embryophyta</taxon>
        <taxon>Tracheophyta</taxon>
        <taxon>Spermatophyta</taxon>
        <taxon>Magnoliopsida</taxon>
        <taxon>eudicotyledons</taxon>
        <taxon>Gunneridae</taxon>
        <taxon>Pentapetalae</taxon>
        <taxon>asterids</taxon>
        <taxon>lamiids</taxon>
        <taxon>Gentianales</taxon>
        <taxon>Apocynaceae</taxon>
        <taxon>Rauvolfioideae</taxon>
        <taxon>Vinceae</taxon>
        <taxon>Catharanthinae</taxon>
        <taxon>Catharanthus</taxon>
    </lineage>
</organism>
<evidence type="ECO:0000313" key="2">
    <source>
        <dbReference type="Proteomes" id="UP001060085"/>
    </source>
</evidence>
<protein>
    <submittedName>
        <fullName evidence="1">Uncharacterized protein</fullName>
    </submittedName>
</protein>
<evidence type="ECO:0000313" key="1">
    <source>
        <dbReference type="EMBL" id="KAI5654314.1"/>
    </source>
</evidence>
<accession>A0ACC0A2B8</accession>
<reference evidence="2" key="1">
    <citation type="journal article" date="2023" name="Nat. Plants">
        <title>Single-cell RNA sequencing provides a high-resolution roadmap for understanding the multicellular compartmentation of specialized metabolism.</title>
        <authorList>
            <person name="Sun S."/>
            <person name="Shen X."/>
            <person name="Li Y."/>
            <person name="Li Y."/>
            <person name="Wang S."/>
            <person name="Li R."/>
            <person name="Zhang H."/>
            <person name="Shen G."/>
            <person name="Guo B."/>
            <person name="Wei J."/>
            <person name="Xu J."/>
            <person name="St-Pierre B."/>
            <person name="Chen S."/>
            <person name="Sun C."/>
        </authorList>
    </citation>
    <scope>NUCLEOTIDE SEQUENCE [LARGE SCALE GENOMIC DNA]</scope>
</reference>
<comment type="caution">
    <text evidence="1">The sequence shown here is derived from an EMBL/GenBank/DDBJ whole genome shotgun (WGS) entry which is preliminary data.</text>
</comment>
<keyword evidence="2" id="KW-1185">Reference proteome</keyword>
<name>A0ACC0A2B8_CATRO</name>
<gene>
    <name evidence="1" type="ORF">M9H77_31501</name>
</gene>
<proteinExistence type="predicted"/>